<organism evidence="1 2">
    <name type="scientific">Haematococcus lacustris</name>
    <name type="common">Green alga</name>
    <name type="synonym">Haematococcus pluvialis</name>
    <dbReference type="NCBI Taxonomy" id="44745"/>
    <lineage>
        <taxon>Eukaryota</taxon>
        <taxon>Viridiplantae</taxon>
        <taxon>Chlorophyta</taxon>
        <taxon>core chlorophytes</taxon>
        <taxon>Chlorophyceae</taxon>
        <taxon>CS clade</taxon>
        <taxon>Chlamydomonadales</taxon>
        <taxon>Haematococcaceae</taxon>
        <taxon>Haematococcus</taxon>
    </lineage>
</organism>
<sequence length="75" mass="8188">MGHGQQGKVLSSPVVSVSYSKEVQPVLACCAHSIGGGGVDVYEWRWCCVVLPPFYINACAWHQRYMSSVMVLQGV</sequence>
<evidence type="ECO:0000313" key="2">
    <source>
        <dbReference type="Proteomes" id="UP000485058"/>
    </source>
</evidence>
<comment type="caution">
    <text evidence="1">The sequence shown here is derived from an EMBL/GenBank/DDBJ whole genome shotgun (WGS) entry which is preliminary data.</text>
</comment>
<protein>
    <submittedName>
        <fullName evidence="1">Uncharacterized protein</fullName>
    </submittedName>
</protein>
<dbReference type="AlphaFoldDB" id="A0A699YVY8"/>
<gene>
    <name evidence="1" type="ORF">HaLaN_05999</name>
</gene>
<reference evidence="1 2" key="1">
    <citation type="submission" date="2020-02" db="EMBL/GenBank/DDBJ databases">
        <title>Draft genome sequence of Haematococcus lacustris strain NIES-144.</title>
        <authorList>
            <person name="Morimoto D."/>
            <person name="Nakagawa S."/>
            <person name="Yoshida T."/>
            <person name="Sawayama S."/>
        </authorList>
    </citation>
    <scope>NUCLEOTIDE SEQUENCE [LARGE SCALE GENOMIC DNA]</scope>
    <source>
        <strain evidence="1 2">NIES-144</strain>
    </source>
</reference>
<accession>A0A699YVY8</accession>
<dbReference type="EMBL" id="BLLF01000333">
    <property type="protein sequence ID" value="GFH10649.1"/>
    <property type="molecule type" value="Genomic_DNA"/>
</dbReference>
<evidence type="ECO:0000313" key="1">
    <source>
        <dbReference type="EMBL" id="GFH10649.1"/>
    </source>
</evidence>
<dbReference type="Proteomes" id="UP000485058">
    <property type="component" value="Unassembled WGS sequence"/>
</dbReference>
<keyword evidence="2" id="KW-1185">Reference proteome</keyword>
<proteinExistence type="predicted"/>
<name>A0A699YVY8_HAELA</name>